<dbReference type="PROSITE" id="PS00092">
    <property type="entry name" value="N6_MTASE"/>
    <property type="match status" value="1"/>
</dbReference>
<sequence>MKLDTFDILLANPPFGKDIKVEGEEKLSQYILAHKTDKKGINKLQKQGKVSTLFLERNLQLVKKGGKIGIILPEPYFALPSYKGAINFMFENNNIMWVIDLPQNTFRPHNNAKCCAIIIQKGEKQQEYINMAVAEYIGHDHQGRVIYNADKTIKDDTSQIIKEINERQKNKRKLINKYDRKLTFKIKADIVKEKNILVPRFYWQAKLDRVIEKANKNNIELISMQQLIDEKIIESFDGHGSPKGELKGLGDVPYIRVKDIVNWQSYIDVTSLIPRDEYERIFKENKELKPRDILYVSRGSYRIGSVAMVSPYDTEILLTREIIIIRIKKENNQYGISPEYLLYALSHKYVWEQTENKVFYEPCYQI</sequence>
<dbReference type="PANTHER" id="PTHR42998">
    <property type="entry name" value="TYPE I RESTRICTION ENZYME HINDVIIP M PROTEIN-RELATED"/>
    <property type="match status" value="1"/>
</dbReference>
<dbReference type="Pfam" id="PF07669">
    <property type="entry name" value="Eco57I"/>
    <property type="match status" value="1"/>
</dbReference>
<proteinExistence type="predicted"/>
<dbReference type="GO" id="GO:0009307">
    <property type="term" value="P:DNA restriction-modification system"/>
    <property type="evidence" value="ECO:0007669"/>
    <property type="project" value="UniProtKB-KW"/>
</dbReference>
<comment type="caution">
    <text evidence="4">The sequence shown here is derived from an EMBL/GenBank/DDBJ whole genome shotgun (WGS) entry which is preliminary data.</text>
</comment>
<accession>A0A5C8D4X1</accession>
<dbReference type="Gene3D" id="3.90.220.20">
    <property type="entry name" value="DNA methylase specificity domains"/>
    <property type="match status" value="1"/>
</dbReference>
<feature type="domain" description="Type II methyltransferase M.TaqI-like" evidence="3">
    <location>
        <begin position="5"/>
        <end position="104"/>
    </location>
</feature>
<evidence type="ECO:0000259" key="3">
    <source>
        <dbReference type="Pfam" id="PF07669"/>
    </source>
</evidence>
<dbReference type="InterPro" id="IPR011639">
    <property type="entry name" value="MethylTrfase_TaqI-like_dom"/>
</dbReference>
<name>A0A5C8D4X1_9SPIR</name>
<protein>
    <submittedName>
        <fullName evidence="4">SAM-dependent DNA methyltransferase</fullName>
    </submittedName>
</protein>
<dbReference type="PRINTS" id="PR00507">
    <property type="entry name" value="N12N6MTFRASE"/>
</dbReference>
<dbReference type="SUPFAM" id="SSF116734">
    <property type="entry name" value="DNA methylase specificity domain"/>
    <property type="match status" value="1"/>
</dbReference>
<reference evidence="4 5" key="1">
    <citation type="journal article" date="1992" name="Lakartidningen">
        <title>[Penicillin V and not amoxicillin is the first choice preparation in acute otitis].</title>
        <authorList>
            <person name="Kamme C."/>
            <person name="Lundgren K."/>
            <person name="Prellner K."/>
        </authorList>
    </citation>
    <scope>NUCLEOTIDE SEQUENCE [LARGE SCALE GENOMIC DNA]</scope>
    <source>
        <strain evidence="4 5">513A</strain>
    </source>
</reference>
<dbReference type="InterPro" id="IPR029063">
    <property type="entry name" value="SAM-dependent_MTases_sf"/>
</dbReference>
<dbReference type="GO" id="GO:0003677">
    <property type="term" value="F:DNA binding"/>
    <property type="evidence" value="ECO:0007669"/>
    <property type="project" value="UniProtKB-KW"/>
</dbReference>
<gene>
    <name evidence="4" type="ORF">EPJ79_03600</name>
</gene>
<evidence type="ECO:0000256" key="1">
    <source>
        <dbReference type="ARBA" id="ARBA00022747"/>
    </source>
</evidence>
<dbReference type="EMBL" id="SAXU01000001">
    <property type="protein sequence ID" value="TXJ20246.1"/>
    <property type="molecule type" value="Genomic_DNA"/>
</dbReference>
<dbReference type="GO" id="GO:0009007">
    <property type="term" value="F:site-specific DNA-methyltransferase (adenine-specific) activity"/>
    <property type="evidence" value="ECO:0007669"/>
    <property type="project" value="UniProtKB-EC"/>
</dbReference>
<dbReference type="Gene3D" id="3.40.50.150">
    <property type="entry name" value="Vaccinia Virus protein VP39"/>
    <property type="match status" value="1"/>
</dbReference>
<keyword evidence="4" id="KW-0489">Methyltransferase</keyword>
<evidence type="ECO:0000313" key="5">
    <source>
        <dbReference type="Proteomes" id="UP000324638"/>
    </source>
</evidence>
<dbReference type="RefSeq" id="WP_147738471.1">
    <property type="nucleotide sequence ID" value="NZ_SAXU01000001.1"/>
</dbReference>
<dbReference type="AlphaFoldDB" id="A0A5C8D4X1"/>
<dbReference type="InterPro" id="IPR044946">
    <property type="entry name" value="Restrct_endonuc_typeI_TRD_sf"/>
</dbReference>
<evidence type="ECO:0000256" key="2">
    <source>
        <dbReference type="ARBA" id="ARBA00023125"/>
    </source>
</evidence>
<keyword evidence="2" id="KW-0238">DNA-binding</keyword>
<dbReference type="SUPFAM" id="SSF53335">
    <property type="entry name" value="S-adenosyl-L-methionine-dependent methyltransferases"/>
    <property type="match status" value="1"/>
</dbReference>
<dbReference type="GO" id="GO:0032259">
    <property type="term" value="P:methylation"/>
    <property type="evidence" value="ECO:0007669"/>
    <property type="project" value="UniProtKB-KW"/>
</dbReference>
<dbReference type="InterPro" id="IPR052916">
    <property type="entry name" value="Type-I_RE_MTase_Subunit"/>
</dbReference>
<dbReference type="PANTHER" id="PTHR42998:SF1">
    <property type="entry name" value="TYPE I RESTRICTION ENZYME HINDI METHYLASE SUBUNIT"/>
    <property type="match status" value="1"/>
</dbReference>
<keyword evidence="1" id="KW-0680">Restriction system</keyword>
<evidence type="ECO:0000313" key="4">
    <source>
        <dbReference type="EMBL" id="TXJ20246.1"/>
    </source>
</evidence>
<dbReference type="Proteomes" id="UP000324638">
    <property type="component" value="Unassembled WGS sequence"/>
</dbReference>
<keyword evidence="4" id="KW-0808">Transferase</keyword>
<dbReference type="InterPro" id="IPR002052">
    <property type="entry name" value="DNA_methylase_N6_adenine_CS"/>
</dbReference>
<organism evidence="4 5">
    <name type="scientific">Brachyspira aalborgi</name>
    <dbReference type="NCBI Taxonomy" id="29522"/>
    <lineage>
        <taxon>Bacteria</taxon>
        <taxon>Pseudomonadati</taxon>
        <taxon>Spirochaetota</taxon>
        <taxon>Spirochaetia</taxon>
        <taxon>Brachyspirales</taxon>
        <taxon>Brachyspiraceae</taxon>
        <taxon>Brachyspira</taxon>
    </lineage>
</organism>